<evidence type="ECO:0000313" key="3">
    <source>
        <dbReference type="Proteomes" id="UP000508034"/>
    </source>
</evidence>
<proteinExistence type="predicted"/>
<dbReference type="EMBL" id="CAAKHA010000028">
    <property type="protein sequence ID" value="VIJ07825.1"/>
    <property type="molecule type" value="Genomic_DNA"/>
</dbReference>
<evidence type="ECO:0000313" key="2">
    <source>
        <dbReference type="EMBL" id="VIJ07825.1"/>
    </source>
</evidence>
<dbReference type="EMBL" id="CP013276">
    <property type="protein sequence ID" value="APF32629.1"/>
    <property type="molecule type" value="Genomic_DNA"/>
</dbReference>
<keyword evidence="1" id="KW-0614">Plasmid</keyword>
<gene>
    <name evidence="1" type="ORF">ATN07_29435</name>
    <name evidence="2" type="ORF">BTAR23_AR23_05923</name>
</gene>
<reference evidence="1" key="1">
    <citation type="journal article" date="2017" name="Res. Microbiol.">
        <title>Comparative genomics of extrachromosomal elements in Bacillus thuringiensis subsp. israelensis.</title>
        <authorList>
            <person name="Bolotin A."/>
            <person name="Gillis A."/>
            <person name="Sanchis V."/>
            <person name="Nielsen-LeRoux C."/>
            <person name="Mahillon J."/>
            <person name="Lereclus D."/>
            <person name="Sorokin A."/>
        </authorList>
    </citation>
    <scope>NUCLEOTIDE SEQUENCE</scope>
    <source>
        <strain evidence="1">AM65-52</strain>
        <plasmid evidence="1">pAM65-52-1-360K</plasmid>
    </source>
</reference>
<name>A0A1L2Z011_BACTI</name>
<dbReference type="RefSeq" id="WP_000931230.1">
    <property type="nucleotide sequence ID" value="NZ_CAAKHA010000028.1"/>
</dbReference>
<accession>A0A1L2Z011</accession>
<reference evidence="2 3" key="2">
    <citation type="submission" date="2019-04" db="EMBL/GenBank/DDBJ databases">
        <authorList>
            <person name="Patino-Navarrete R."/>
            <person name="Patino Navarrete R."/>
        </authorList>
    </citation>
    <scope>NUCLEOTIDE SEQUENCE [LARGE SCALE GENOMIC DNA]</scope>
    <source>
        <strain evidence="2">Bacillus thuringiensis strain AR23</strain>
    </source>
</reference>
<evidence type="ECO:0008006" key="4">
    <source>
        <dbReference type="Google" id="ProtNLM"/>
    </source>
</evidence>
<evidence type="ECO:0000313" key="1">
    <source>
        <dbReference type="EMBL" id="APF32629.1"/>
    </source>
</evidence>
<dbReference type="AlphaFoldDB" id="A0A1L2Z011"/>
<dbReference type="Proteomes" id="UP000508034">
    <property type="component" value="Unassembled WGS sequence"/>
</dbReference>
<geneLocation type="plasmid" evidence="1">
    <name>pAM65-52-1-360K</name>
</geneLocation>
<protein>
    <recommendedName>
        <fullName evidence="4">Butirosin biosynthesis protein H N-terminal domain-containing protein</fullName>
    </recommendedName>
</protein>
<sequence length="339" mass="39527">MLNEIKPFYSKKNVCIENLYTSMCKALNRNDKDIYAYSWNFGYIQHNESFARKIKFSRDGQAINTEQSYAFEKYCGIKPIWHMNCDMEYFIDIVKKELEANRPIGLGIDIFSCNWHVFANKYHFVHYCLIVGIDDQGFICIDDTLASNDGVLAVSPRPENVRIDFNTFKKYNFGFVTFEITPDIPYVSCDELIYLSVLKTMTGFNGISDFDNMRSLLLDIEQHFDIDKEIGETNDIRAIEVIRSFGCIAWSRNNYSMFLMDKKDHSDFDIIYIAGKMTEAAALWEAISNYILKYALDGKDGKFNKKLVCDQLNKIITLEENLAKYIVKEYETKKYLQNI</sequence>
<organism evidence="1">
    <name type="scientific">Bacillus thuringiensis subsp. israelensis</name>
    <dbReference type="NCBI Taxonomy" id="1430"/>
    <lineage>
        <taxon>Bacteria</taxon>
        <taxon>Bacillati</taxon>
        <taxon>Bacillota</taxon>
        <taxon>Bacilli</taxon>
        <taxon>Bacillales</taxon>
        <taxon>Bacillaceae</taxon>
        <taxon>Bacillus</taxon>
        <taxon>Bacillus cereus group</taxon>
    </lineage>
</organism>